<dbReference type="Gene3D" id="2.60.40.10">
    <property type="entry name" value="Immunoglobulins"/>
    <property type="match status" value="2"/>
</dbReference>
<dbReference type="PANTHER" id="PTHR12080">
    <property type="entry name" value="SIGNALING LYMPHOCYTIC ACTIVATION MOLECULE"/>
    <property type="match status" value="1"/>
</dbReference>
<proteinExistence type="predicted"/>
<dbReference type="Ensembl" id="ENSMUNT00000027900.1">
    <property type="protein sequence ID" value="ENSMUNP00000029142.1"/>
    <property type="gene ID" value="ENSMUNG00000018037.1"/>
</dbReference>
<evidence type="ECO:0000256" key="3">
    <source>
        <dbReference type="ARBA" id="ARBA00023136"/>
    </source>
</evidence>
<dbReference type="PROSITE" id="PS50835">
    <property type="entry name" value="IG_LIKE"/>
    <property type="match status" value="1"/>
</dbReference>
<organism evidence="5 6">
    <name type="scientific">Melopsittacus undulatus</name>
    <name type="common">Budgerigar</name>
    <name type="synonym">Psittacus undulatus</name>
    <dbReference type="NCBI Taxonomy" id="13146"/>
    <lineage>
        <taxon>Eukaryota</taxon>
        <taxon>Metazoa</taxon>
        <taxon>Chordata</taxon>
        <taxon>Craniata</taxon>
        <taxon>Vertebrata</taxon>
        <taxon>Euteleostomi</taxon>
        <taxon>Archelosauria</taxon>
        <taxon>Archosauria</taxon>
        <taxon>Dinosauria</taxon>
        <taxon>Saurischia</taxon>
        <taxon>Theropoda</taxon>
        <taxon>Coelurosauria</taxon>
        <taxon>Aves</taxon>
        <taxon>Neognathae</taxon>
        <taxon>Neoaves</taxon>
        <taxon>Telluraves</taxon>
        <taxon>Australaves</taxon>
        <taxon>Psittaciformes</taxon>
        <taxon>Psittaculidae</taxon>
        <taxon>Melopsittacus</taxon>
    </lineage>
</organism>
<dbReference type="InterPro" id="IPR036179">
    <property type="entry name" value="Ig-like_dom_sf"/>
</dbReference>
<dbReference type="SUPFAM" id="SSF48726">
    <property type="entry name" value="Immunoglobulin"/>
    <property type="match status" value="1"/>
</dbReference>
<dbReference type="AlphaFoldDB" id="A0A8V5GV44"/>
<keyword evidence="2" id="KW-0732">Signal</keyword>
<evidence type="ECO:0000313" key="6">
    <source>
        <dbReference type="Proteomes" id="UP000694405"/>
    </source>
</evidence>
<keyword evidence="6" id="KW-1185">Reference proteome</keyword>
<protein>
    <submittedName>
        <fullName evidence="5">Uncharacterized protein</fullName>
    </submittedName>
</protein>
<dbReference type="GO" id="GO:0016020">
    <property type="term" value="C:membrane"/>
    <property type="evidence" value="ECO:0007669"/>
    <property type="project" value="UniProtKB-SubCell"/>
</dbReference>
<reference evidence="5" key="2">
    <citation type="submission" date="2025-08" db="UniProtKB">
        <authorList>
            <consortium name="Ensembl"/>
        </authorList>
    </citation>
    <scope>IDENTIFICATION</scope>
</reference>
<comment type="subcellular location">
    <subcellularLocation>
        <location evidence="1">Membrane</location>
    </subcellularLocation>
</comment>
<evidence type="ECO:0000256" key="2">
    <source>
        <dbReference type="ARBA" id="ARBA00022729"/>
    </source>
</evidence>
<dbReference type="PANTHER" id="PTHR12080:SF55">
    <property type="entry name" value="LYMPHOCYTE FUNCTION-ASSOCIATED ANTIGEN 3"/>
    <property type="match status" value="1"/>
</dbReference>
<keyword evidence="4" id="KW-0325">Glycoprotein</keyword>
<accession>A0A8V5GV44</accession>
<dbReference type="Proteomes" id="UP000694405">
    <property type="component" value="Chromosome 20"/>
</dbReference>
<reference evidence="5" key="3">
    <citation type="submission" date="2025-09" db="UniProtKB">
        <authorList>
            <consortium name="Ensembl"/>
        </authorList>
    </citation>
    <scope>IDENTIFICATION</scope>
</reference>
<dbReference type="InterPro" id="IPR015631">
    <property type="entry name" value="CD2/SLAM_rcpt"/>
</dbReference>
<name>A0A8V5GV44_MELUD</name>
<dbReference type="InterPro" id="IPR013783">
    <property type="entry name" value="Ig-like_fold"/>
</dbReference>
<dbReference type="InterPro" id="IPR007110">
    <property type="entry name" value="Ig-like_dom"/>
</dbReference>
<sequence>QTKPVRSFDITHSVAELLCTAALGAQPAHGVTAGGSITFQLQSLEGAAAAWSFHNDVVVTVRFGDPPEPTFFDDSFRPRLAFPSNGSALSISQLTLEDAGTYTAKSAGGKTTFTLHVYGESLSPLVTCAAHNCSAGICLYALHCTASGAGTGNVSYTWSMGSLRRAGPTVLVEEAALEELLLTCTAQNPVSSRNVSISSAAALCAGERWAAGGSLGRSQWGFPHPWGPQKAKGHQWGELWPWRGWGRTLADTALSAASLSASPLFHVGPRSKGPSEAGRAQQGTEAHPCLFPPTLMLGRARSTLGCCCWTLFSLQAPPSAGGL</sequence>
<evidence type="ECO:0000313" key="5">
    <source>
        <dbReference type="Ensembl" id="ENSMUNP00000029142.1"/>
    </source>
</evidence>
<reference evidence="5" key="1">
    <citation type="submission" date="2020-03" db="EMBL/GenBank/DDBJ databases">
        <title>Melopsittacus undulatus (budgerigar) genome, bMelUnd1, maternal haplotype with Z.</title>
        <authorList>
            <person name="Gedman G."/>
            <person name="Mountcastle J."/>
            <person name="Haase B."/>
            <person name="Formenti G."/>
            <person name="Wright T."/>
            <person name="Apodaca J."/>
            <person name="Pelan S."/>
            <person name="Chow W."/>
            <person name="Rhie A."/>
            <person name="Howe K."/>
            <person name="Fedrigo O."/>
            <person name="Jarvis E.D."/>
        </authorList>
    </citation>
    <scope>NUCLEOTIDE SEQUENCE [LARGE SCALE GENOMIC DNA]</scope>
</reference>
<evidence type="ECO:0000256" key="4">
    <source>
        <dbReference type="ARBA" id="ARBA00023180"/>
    </source>
</evidence>
<evidence type="ECO:0000256" key="1">
    <source>
        <dbReference type="ARBA" id="ARBA00004370"/>
    </source>
</evidence>
<keyword evidence="3" id="KW-0472">Membrane</keyword>